<dbReference type="GO" id="GO:0016149">
    <property type="term" value="F:translation release factor activity, codon specific"/>
    <property type="evidence" value="ECO:0007669"/>
    <property type="project" value="UniProtKB-UniRule"/>
</dbReference>
<dbReference type="Gene3D" id="3.30.160.20">
    <property type="match status" value="1"/>
</dbReference>
<name>A0A932MPT9_UNCTE</name>
<comment type="similarity">
    <text evidence="3 7">Belongs to the prokaryotic/mitochondrial release factor family.</text>
</comment>
<dbReference type="PROSITE" id="PS00745">
    <property type="entry name" value="RF_PROK_I"/>
    <property type="match status" value="1"/>
</dbReference>
<reference evidence="10" key="1">
    <citation type="submission" date="2020-07" db="EMBL/GenBank/DDBJ databases">
        <title>Huge and variable diversity of episymbiotic CPR bacteria and DPANN archaea in groundwater ecosystems.</title>
        <authorList>
            <person name="He C.Y."/>
            <person name="Keren R."/>
            <person name="Whittaker M."/>
            <person name="Farag I.F."/>
            <person name="Doudna J."/>
            <person name="Cate J.H.D."/>
            <person name="Banfield J.F."/>
        </authorList>
    </citation>
    <scope>NUCLEOTIDE SEQUENCE</scope>
    <source>
        <strain evidence="10">NC_groundwater_763_Ag_S-0.2um_68_21</strain>
    </source>
</reference>
<dbReference type="InterPro" id="IPR000352">
    <property type="entry name" value="Pep_chain_release_fac_I"/>
</dbReference>
<dbReference type="NCBIfam" id="TIGR00019">
    <property type="entry name" value="prfA"/>
    <property type="match status" value="1"/>
</dbReference>
<evidence type="ECO:0000256" key="8">
    <source>
        <dbReference type="NCBIfam" id="TIGR00019"/>
    </source>
</evidence>
<evidence type="ECO:0000256" key="6">
    <source>
        <dbReference type="ARBA" id="ARBA00022917"/>
    </source>
</evidence>
<dbReference type="Proteomes" id="UP000782312">
    <property type="component" value="Unassembled WGS sequence"/>
</dbReference>
<comment type="subcellular location">
    <subcellularLocation>
        <location evidence="2 7">Cytoplasm</location>
    </subcellularLocation>
</comment>
<protein>
    <recommendedName>
        <fullName evidence="7 8">Peptide chain release factor 1</fullName>
        <shortName evidence="7">RF-1</shortName>
    </recommendedName>
</protein>
<evidence type="ECO:0000313" key="10">
    <source>
        <dbReference type="EMBL" id="MBI3127466.1"/>
    </source>
</evidence>
<evidence type="ECO:0000256" key="1">
    <source>
        <dbReference type="ARBA" id="ARBA00002986"/>
    </source>
</evidence>
<evidence type="ECO:0000256" key="5">
    <source>
        <dbReference type="ARBA" id="ARBA00022490"/>
    </source>
</evidence>
<dbReference type="FunFam" id="3.30.70.1660:FF:000002">
    <property type="entry name" value="Peptide chain release factor 1"/>
    <property type="match status" value="1"/>
</dbReference>
<dbReference type="Pfam" id="PF00472">
    <property type="entry name" value="RF-1"/>
    <property type="match status" value="1"/>
</dbReference>
<accession>A0A932MPT9</accession>
<evidence type="ECO:0000313" key="11">
    <source>
        <dbReference type="Proteomes" id="UP000782312"/>
    </source>
</evidence>
<sequence length="363" mass="40890">MFEKVNQILEKHKVLEKRLSDPALVKDRKKFEQTAREHKELAQIVQAYGAWRRLQDSLDQARALLAESDAEMRELARGEIEEKEPQAETAALRLRQLLLPRDPNDEKNVIIEVRAGTGGDEAALFAADLYRMYSRYAESQGWKIEELSRSETERGGFKEVSALIKGEGVYSRLRFESGTHRVQRVPVTEAQGRIHTSAATVAVLPEAEEVEVNIEEKDLRIDVYRSSGPGGQHVNTTDSAVRITHLPTGLVVTCQDEKSQHKNKAKAMKILSAHLLDLKIREQMAERSAHRKSLIGSGDRSDRIRTYNFPQDRVTDHRIGLTLHNLPAFMAGEIDEMIRGVTESHEAERLAELEETESGIAAG</sequence>
<comment type="PTM">
    <text evidence="7">Methylated by PrmC. Methylation increases the termination efficiency of RF1.</text>
</comment>
<dbReference type="FunFam" id="3.30.160.20:FF:000004">
    <property type="entry name" value="Peptide chain release factor 1"/>
    <property type="match status" value="1"/>
</dbReference>
<comment type="function">
    <text evidence="1 7">Peptide chain release factor 1 directs the termination of translation in response to the peptide chain termination codons UAG and UAA.</text>
</comment>
<keyword evidence="6 7" id="KW-0648">Protein biosynthesis</keyword>
<dbReference type="NCBIfam" id="NF001859">
    <property type="entry name" value="PRK00591.1"/>
    <property type="match status" value="1"/>
</dbReference>
<dbReference type="PANTHER" id="PTHR43804">
    <property type="entry name" value="LD18447P"/>
    <property type="match status" value="1"/>
</dbReference>
<dbReference type="Gene3D" id="6.10.140.1950">
    <property type="match status" value="1"/>
</dbReference>
<dbReference type="FunFam" id="3.30.70.1660:FF:000004">
    <property type="entry name" value="Peptide chain release factor 1"/>
    <property type="match status" value="1"/>
</dbReference>
<comment type="caution">
    <text evidence="10">The sequence shown here is derived from an EMBL/GenBank/DDBJ whole genome shotgun (WGS) entry which is preliminary data.</text>
</comment>
<dbReference type="InterPro" id="IPR045853">
    <property type="entry name" value="Pep_chain_release_fac_I_sf"/>
</dbReference>
<evidence type="ECO:0000256" key="2">
    <source>
        <dbReference type="ARBA" id="ARBA00004496"/>
    </source>
</evidence>
<dbReference type="InterPro" id="IPR005139">
    <property type="entry name" value="PCRF"/>
</dbReference>
<dbReference type="InterPro" id="IPR004373">
    <property type="entry name" value="RF-1"/>
</dbReference>
<dbReference type="HAMAP" id="MF_00093">
    <property type="entry name" value="Rel_fac_1"/>
    <property type="match status" value="1"/>
</dbReference>
<feature type="domain" description="Prokaryotic-type class I peptide chain release factors" evidence="9">
    <location>
        <begin position="225"/>
        <end position="241"/>
    </location>
</feature>
<evidence type="ECO:0000256" key="4">
    <source>
        <dbReference type="ARBA" id="ARBA00022481"/>
    </source>
</evidence>
<proteinExistence type="inferred from homology"/>
<dbReference type="Pfam" id="PF03462">
    <property type="entry name" value="PCRF"/>
    <property type="match status" value="1"/>
</dbReference>
<feature type="modified residue" description="N5-methylglutamine" evidence="7">
    <location>
        <position position="232"/>
    </location>
</feature>
<dbReference type="SMART" id="SM00937">
    <property type="entry name" value="PCRF"/>
    <property type="match status" value="1"/>
</dbReference>
<evidence type="ECO:0000256" key="7">
    <source>
        <dbReference type="HAMAP-Rule" id="MF_00093"/>
    </source>
</evidence>
<dbReference type="Gene3D" id="3.30.70.1660">
    <property type="match status" value="1"/>
</dbReference>
<keyword evidence="5 7" id="KW-0963">Cytoplasm</keyword>
<dbReference type="EMBL" id="JACPUR010000017">
    <property type="protein sequence ID" value="MBI3127466.1"/>
    <property type="molecule type" value="Genomic_DNA"/>
</dbReference>
<dbReference type="AlphaFoldDB" id="A0A932MPT9"/>
<evidence type="ECO:0000256" key="3">
    <source>
        <dbReference type="ARBA" id="ARBA00010835"/>
    </source>
</evidence>
<dbReference type="InterPro" id="IPR050057">
    <property type="entry name" value="Prokaryotic/Mito_RF"/>
</dbReference>
<gene>
    <name evidence="7 10" type="primary">prfA</name>
    <name evidence="10" type="ORF">HYZ11_07670</name>
</gene>
<evidence type="ECO:0000259" key="9">
    <source>
        <dbReference type="PROSITE" id="PS00745"/>
    </source>
</evidence>
<dbReference type="GO" id="GO:0005829">
    <property type="term" value="C:cytosol"/>
    <property type="evidence" value="ECO:0007669"/>
    <property type="project" value="UniProtKB-ARBA"/>
</dbReference>
<dbReference type="PANTHER" id="PTHR43804:SF7">
    <property type="entry name" value="LD18447P"/>
    <property type="match status" value="1"/>
</dbReference>
<keyword evidence="4 7" id="KW-0488">Methylation</keyword>
<dbReference type="SUPFAM" id="SSF75620">
    <property type="entry name" value="Release factor"/>
    <property type="match status" value="1"/>
</dbReference>
<organism evidence="10 11">
    <name type="scientific">Tectimicrobiota bacterium</name>
    <dbReference type="NCBI Taxonomy" id="2528274"/>
    <lineage>
        <taxon>Bacteria</taxon>
        <taxon>Pseudomonadati</taxon>
        <taxon>Nitrospinota/Tectimicrobiota group</taxon>
        <taxon>Candidatus Tectimicrobiota</taxon>
    </lineage>
</organism>